<name>A0A158A6M4_9BURK</name>
<sequence>MSKEYELQTDVLGTIVAATPVTKKHADLLTTFATRTDYRSLRYVMTRDTYGPSPARIIDAEGREISPDYRAWIEAELEVHGGSARAVWLAHKDAGYLVTENALLLHYFVHDRGGKQDNFVQIAVWEEQEFVERELLPRTDSWGLPDVTDLRHGSSSMGAEQCERRSLGQPRYRLHEVIDMQRFAELAEKLYLDRHRVRGDRRVIETDCSTGEQRSLTIRELTPGYDQMQWSGRRFFDDWTDSSAGRRGERVCQRWTFNTQDYVDQQGDRELSFVPQWAHTRKVAELKNTRDLDVYSLYGKLTQFDERIGMPFAWYFYGLHGDLVKSGQMERVLEAAEAGLIVLPEHDYRVLRRWGDASYGF</sequence>
<dbReference type="OrthoDB" id="9076234at2"/>
<reference evidence="1" key="1">
    <citation type="submission" date="2016-01" db="EMBL/GenBank/DDBJ databases">
        <authorList>
            <person name="Peeters C."/>
        </authorList>
    </citation>
    <scope>NUCLEOTIDE SEQUENCE [LARGE SCALE GENOMIC DNA]</scope>
    <source>
        <strain evidence="1">LMG 29325</strain>
    </source>
</reference>
<evidence type="ECO:0000313" key="2">
    <source>
        <dbReference type="Proteomes" id="UP000054596"/>
    </source>
</evidence>
<proteinExistence type="predicted"/>
<accession>A0A158A6M4</accession>
<gene>
    <name evidence="1" type="ORF">AWB82_01719</name>
</gene>
<dbReference type="Proteomes" id="UP000054596">
    <property type="component" value="Unassembled WGS sequence"/>
</dbReference>
<protein>
    <submittedName>
        <fullName evidence="1">Uncharacterized protein</fullName>
    </submittedName>
</protein>
<dbReference type="STRING" id="1777143.AWB82_01719"/>
<organism evidence="1 2">
    <name type="scientific">Caballeronia glebae</name>
    <dbReference type="NCBI Taxonomy" id="1777143"/>
    <lineage>
        <taxon>Bacteria</taxon>
        <taxon>Pseudomonadati</taxon>
        <taxon>Pseudomonadota</taxon>
        <taxon>Betaproteobacteria</taxon>
        <taxon>Burkholderiales</taxon>
        <taxon>Burkholderiaceae</taxon>
        <taxon>Caballeronia</taxon>
    </lineage>
</organism>
<dbReference type="RefSeq" id="WP_077161750.1">
    <property type="nucleotide sequence ID" value="NZ_FCOJ02000009.1"/>
</dbReference>
<dbReference type="EMBL" id="FCOJ02000009">
    <property type="protein sequence ID" value="SAK52747.1"/>
    <property type="molecule type" value="Genomic_DNA"/>
</dbReference>
<evidence type="ECO:0000313" key="1">
    <source>
        <dbReference type="EMBL" id="SAK52747.1"/>
    </source>
</evidence>
<keyword evidence="2" id="KW-1185">Reference proteome</keyword>
<comment type="caution">
    <text evidence="1">The sequence shown here is derived from an EMBL/GenBank/DDBJ whole genome shotgun (WGS) entry which is preliminary data.</text>
</comment>
<dbReference type="AlphaFoldDB" id="A0A158A6M4"/>